<evidence type="ECO:0000313" key="2">
    <source>
        <dbReference type="EMBL" id="CDZ79005.1"/>
    </source>
</evidence>
<dbReference type="eggNOG" id="ENOG50305QW">
    <property type="taxonomic scope" value="Bacteria"/>
</dbReference>
<dbReference type="Proteomes" id="UP000044071">
    <property type="component" value="Unassembled WGS sequence"/>
</dbReference>
<evidence type="ECO:0000256" key="1">
    <source>
        <dbReference type="SAM" id="Phobius"/>
    </source>
</evidence>
<keyword evidence="3" id="KW-1185">Reference proteome</keyword>
<proteinExistence type="predicted"/>
<keyword evidence="1" id="KW-1133">Transmembrane helix</keyword>
<keyword evidence="1" id="KW-0812">Transmembrane</keyword>
<protein>
    <submittedName>
        <fullName evidence="2">Uncharacterized protein</fullName>
    </submittedName>
</protein>
<dbReference type="AlphaFoldDB" id="A0A078KX82"/>
<dbReference type="STRING" id="1034943.BN59_03320"/>
<keyword evidence="1" id="KW-0472">Membrane</keyword>
<evidence type="ECO:0000313" key="3">
    <source>
        <dbReference type="Proteomes" id="UP000044071"/>
    </source>
</evidence>
<dbReference type="OrthoDB" id="8453239at2"/>
<organism evidence="2 3">
    <name type="scientific">Legionella massiliensis</name>
    <dbReference type="NCBI Taxonomy" id="1034943"/>
    <lineage>
        <taxon>Bacteria</taxon>
        <taxon>Pseudomonadati</taxon>
        <taxon>Pseudomonadota</taxon>
        <taxon>Gammaproteobacteria</taxon>
        <taxon>Legionellales</taxon>
        <taxon>Legionellaceae</taxon>
        <taxon>Legionella</taxon>
    </lineage>
</organism>
<name>A0A078KX82_9GAMM</name>
<accession>A0A078KX82</accession>
<dbReference type="EMBL" id="CCSB01000004">
    <property type="protein sequence ID" value="CDZ79005.1"/>
    <property type="molecule type" value="Genomic_DNA"/>
</dbReference>
<reference evidence="2 3" key="1">
    <citation type="submission" date="2014-06" db="EMBL/GenBank/DDBJ databases">
        <authorList>
            <person name="Urmite Genomes Urmite Genomes"/>
        </authorList>
    </citation>
    <scope>NUCLEOTIDE SEQUENCE [LARGE SCALE GENOMIC DNA]</scope>
</reference>
<feature type="transmembrane region" description="Helical" evidence="1">
    <location>
        <begin position="31"/>
        <end position="53"/>
    </location>
</feature>
<gene>
    <name evidence="2" type="ORF">BN59_03320</name>
</gene>
<dbReference type="RefSeq" id="WP_044012166.1">
    <property type="nucleotide sequence ID" value="NZ_CCVW01000004.1"/>
</dbReference>
<sequence>MIGWLASILLFIAGTIAGIFLAPDALNFDVVSMVIAVLLFTLIVLIIAFRTNLANWFKRITKKS</sequence>